<dbReference type="AlphaFoldDB" id="A0A077LWU9"/>
<gene>
    <name evidence="2" type="ORF">BN12_2860002</name>
</gene>
<organism evidence="2 3">
    <name type="scientific">Nostocoides japonicum T1-X7</name>
    <dbReference type="NCBI Taxonomy" id="1194083"/>
    <lineage>
        <taxon>Bacteria</taxon>
        <taxon>Bacillati</taxon>
        <taxon>Actinomycetota</taxon>
        <taxon>Actinomycetes</taxon>
        <taxon>Micrococcales</taxon>
        <taxon>Intrasporangiaceae</taxon>
        <taxon>Nostocoides</taxon>
    </lineage>
</organism>
<feature type="region of interest" description="Disordered" evidence="1">
    <location>
        <begin position="96"/>
        <end position="132"/>
    </location>
</feature>
<comment type="caution">
    <text evidence="2">The sequence shown here is derived from an EMBL/GenBank/DDBJ whole genome shotgun (WGS) entry which is preliminary data.</text>
</comment>
<dbReference type="EMBL" id="CAJB01000208">
    <property type="protein sequence ID" value="CCH78403.1"/>
    <property type="molecule type" value="Genomic_DNA"/>
</dbReference>
<evidence type="ECO:0000313" key="2">
    <source>
        <dbReference type="EMBL" id="CCH78403.1"/>
    </source>
</evidence>
<keyword evidence="3" id="KW-1185">Reference proteome</keyword>
<sequence length="132" mass="13505">MPRGLSLLSSGGRVLTSRAERCGPGHGGGATDGGSRSAFRPVAGRSGPFPGSRGVGRDGDFTRVNPPVKGGHGGCGRAQQRIGGAARVGTARVLEPRAGPENRHVAGPEDRHVAGPKGRRRCPRAPCPRFIG</sequence>
<accession>A0A077LWU9</accession>
<feature type="region of interest" description="Disordered" evidence="1">
    <location>
        <begin position="17"/>
        <end position="84"/>
    </location>
</feature>
<dbReference type="Proteomes" id="UP000035721">
    <property type="component" value="Unassembled WGS sequence"/>
</dbReference>
<protein>
    <submittedName>
        <fullName evidence="2">Uncharacterized protein</fullName>
    </submittedName>
</protein>
<evidence type="ECO:0000256" key="1">
    <source>
        <dbReference type="SAM" id="MobiDB-lite"/>
    </source>
</evidence>
<name>A0A077LWU9_9MICO</name>
<reference evidence="2 3" key="1">
    <citation type="journal article" date="2013" name="ISME J.">
        <title>A metabolic model for members of the genus Tetrasphaera involved in enhanced biological phosphorus removal.</title>
        <authorList>
            <person name="Kristiansen R."/>
            <person name="Nguyen H.T.T."/>
            <person name="Saunders A.M."/>
            <person name="Nielsen J.L."/>
            <person name="Wimmer R."/>
            <person name="Le V.Q."/>
            <person name="McIlroy S.J."/>
            <person name="Petrovski S."/>
            <person name="Seviour R.J."/>
            <person name="Calteau A."/>
            <person name="Nielsen K.L."/>
            <person name="Nielsen P.H."/>
        </authorList>
    </citation>
    <scope>NUCLEOTIDE SEQUENCE [LARGE SCALE GENOMIC DNA]</scope>
    <source>
        <strain evidence="2 3">T1-X7</strain>
    </source>
</reference>
<proteinExistence type="predicted"/>
<feature type="compositionally biased region" description="Basic and acidic residues" evidence="1">
    <location>
        <begin position="96"/>
        <end position="113"/>
    </location>
</feature>
<evidence type="ECO:0000313" key="3">
    <source>
        <dbReference type="Proteomes" id="UP000035721"/>
    </source>
</evidence>